<dbReference type="Pfam" id="PF00999">
    <property type="entry name" value="Na_H_Exchanger"/>
    <property type="match status" value="1"/>
</dbReference>
<keyword evidence="4 11" id="KW-0812">Transmembrane</keyword>
<evidence type="ECO:0000256" key="2">
    <source>
        <dbReference type="ARBA" id="ARBA00022448"/>
    </source>
</evidence>
<feature type="transmembrane region" description="Helical" evidence="11">
    <location>
        <begin position="549"/>
        <end position="576"/>
    </location>
</feature>
<dbReference type="AlphaFoldDB" id="A0ABD3QNA5"/>
<keyword evidence="5 11" id="KW-1133">Transmembrane helix</keyword>
<feature type="transmembrane region" description="Helical" evidence="11">
    <location>
        <begin position="428"/>
        <end position="446"/>
    </location>
</feature>
<comment type="subcellular location">
    <subcellularLocation>
        <location evidence="1">Cell membrane</location>
        <topology evidence="1">Multi-pass membrane protein</topology>
    </subcellularLocation>
</comment>
<evidence type="ECO:0000256" key="9">
    <source>
        <dbReference type="ARBA" id="ARBA00023201"/>
    </source>
</evidence>
<evidence type="ECO:0000313" key="14">
    <source>
        <dbReference type="Proteomes" id="UP001516023"/>
    </source>
</evidence>
<dbReference type="PANTHER" id="PTHR10110:SF86">
    <property type="entry name" value="SODIUM_HYDROGEN EXCHANGER 7"/>
    <property type="match status" value="1"/>
</dbReference>
<organism evidence="13 14">
    <name type="scientific">Cyclotella cryptica</name>
    <dbReference type="NCBI Taxonomy" id="29204"/>
    <lineage>
        <taxon>Eukaryota</taxon>
        <taxon>Sar</taxon>
        <taxon>Stramenopiles</taxon>
        <taxon>Ochrophyta</taxon>
        <taxon>Bacillariophyta</taxon>
        <taxon>Coscinodiscophyceae</taxon>
        <taxon>Thalassiosirophycidae</taxon>
        <taxon>Stephanodiscales</taxon>
        <taxon>Stephanodiscaceae</taxon>
        <taxon>Cyclotella</taxon>
    </lineage>
</organism>
<feature type="transmembrane region" description="Helical" evidence="11">
    <location>
        <begin position="69"/>
        <end position="87"/>
    </location>
</feature>
<comment type="caution">
    <text evidence="13">The sequence shown here is derived from an EMBL/GenBank/DDBJ whole genome shotgun (WGS) entry which is preliminary data.</text>
</comment>
<feature type="transmembrane region" description="Helical" evidence="11">
    <location>
        <begin position="294"/>
        <end position="313"/>
    </location>
</feature>
<feature type="region of interest" description="Disordered" evidence="10">
    <location>
        <begin position="98"/>
        <end position="119"/>
    </location>
</feature>
<evidence type="ECO:0000259" key="12">
    <source>
        <dbReference type="Pfam" id="PF00999"/>
    </source>
</evidence>
<feature type="transmembrane region" description="Helical" evidence="11">
    <location>
        <begin position="509"/>
        <end position="529"/>
    </location>
</feature>
<name>A0ABD3QNA5_9STRA</name>
<feature type="transmembrane region" description="Helical" evidence="11">
    <location>
        <begin position="333"/>
        <end position="356"/>
    </location>
</feature>
<feature type="transmembrane region" description="Helical" evidence="11">
    <location>
        <begin position="128"/>
        <end position="150"/>
    </location>
</feature>
<feature type="transmembrane region" description="Helical" evidence="11">
    <location>
        <begin position="260"/>
        <end position="282"/>
    </location>
</feature>
<evidence type="ECO:0000256" key="11">
    <source>
        <dbReference type="SAM" id="Phobius"/>
    </source>
</evidence>
<dbReference type="InterPro" id="IPR018422">
    <property type="entry name" value="Cation/H_exchanger_CPA1"/>
</dbReference>
<evidence type="ECO:0000256" key="5">
    <source>
        <dbReference type="ARBA" id="ARBA00022989"/>
    </source>
</evidence>
<evidence type="ECO:0000256" key="1">
    <source>
        <dbReference type="ARBA" id="ARBA00004651"/>
    </source>
</evidence>
<dbReference type="Gene3D" id="6.10.140.1330">
    <property type="match status" value="1"/>
</dbReference>
<evidence type="ECO:0000313" key="13">
    <source>
        <dbReference type="EMBL" id="KAL3801649.1"/>
    </source>
</evidence>
<keyword evidence="3" id="KW-1003">Cell membrane</keyword>
<proteinExistence type="predicted"/>
<dbReference type="Proteomes" id="UP001516023">
    <property type="component" value="Unassembled WGS sequence"/>
</dbReference>
<dbReference type="EMBL" id="JABMIG020000025">
    <property type="protein sequence ID" value="KAL3801649.1"/>
    <property type="molecule type" value="Genomic_DNA"/>
</dbReference>
<feature type="domain" description="Cation/H+ exchanger transmembrane" evidence="12">
    <location>
        <begin position="142"/>
        <end position="572"/>
    </location>
</feature>
<feature type="transmembrane region" description="Helical" evidence="11">
    <location>
        <begin position="466"/>
        <end position="488"/>
    </location>
</feature>
<sequence length="964" mass="107630">MLGKISRKGCAAITKCYNSTQNYTTMVTSYRHASDRPTATRSTNTIKAKLQRTRVRFAKPKCTTSLRDAFLSTNFDIFVIVLFMAFYNHGSKEVDAAENFSEEEPGGNGTGHSNSTSGSVFSSPTDELAPYAILFPWFVQIIAVFIYYVISRYLQSLPYTALVFILGFIIGYFTTGYGDNAISDSASLWLTINGQVILLVFLPGLIFLDSYTMNVHLFFQCFWQLINFAFPMVLGGTALTAVFAKYVLPYDWSWNLCMTFGAILAGTDPAAVSGLLTALGAPPRLSMHVSGESLLNDGSTVLLYQIFSSLYYYEFGIPHFGDNIGWGEGIKMFLQLAFGGASIGLAFGFGTVFVICLLNRRLSAEENVIQVVTTICSAYLAYFVAEILCNSSGIISTLVCGLTVKVFGETMINDWDLTLHFWQVTGQLLNTLLFALGGLLWGNIVSKNVYSQFETEDTDSLGAKDWGYLVLLYTYLIGARFVLVFTLYPVTSRIGIGSNLKEAIFMSYAGFRGAVGIALSLSLWANVFAATEHETVKFTSYRNDVVHLFGFVGGIALLTLLLNGITSGPLLFYLGLVTPPKTLLKVVENYRQQMIDNTLVAYVRLLSQDRFKQLDFSIVREHVPFLSNISFEQLMRAVEKHKHDTPSYLYDPPRLENVLPFLDGTGINSELADMSNQDRYEETHTRKAKSGRSSSTLASIDRSICFPTHVEQAPHDDVDGTQAERLNFIETLRYAYHQQIEQGELEEHGEVHYSLFQSLDFAEDAANACAPLNDWMGIQVASDTWVSFADKAFQTILRKLKNFHNCWNLGTWFDPGFFSVYLRVRQVLAFVRAHRVAQKIFKEQFSSVPLTPTEESVIFESNEQIKLAESSLSEIDQFDVDSVTLHFACHILLNISVKYTEKLAKQGLIPEKEASVLLQDLDSHIGNLLNCSQMDCKEVSISVERSLINDQEGSDDFSTPLLDS</sequence>
<keyword evidence="8 11" id="KW-0472">Membrane</keyword>
<feature type="transmembrane region" description="Helical" evidence="11">
    <location>
        <begin position="186"/>
        <end position="208"/>
    </location>
</feature>
<evidence type="ECO:0000256" key="4">
    <source>
        <dbReference type="ARBA" id="ARBA00022692"/>
    </source>
</evidence>
<keyword evidence="14" id="KW-1185">Reference proteome</keyword>
<keyword evidence="6" id="KW-0915">Sodium</keyword>
<dbReference type="PANTHER" id="PTHR10110">
    <property type="entry name" value="SODIUM/HYDROGEN EXCHANGER"/>
    <property type="match status" value="1"/>
</dbReference>
<keyword evidence="2" id="KW-0813">Transport</keyword>
<dbReference type="GO" id="GO:0006814">
    <property type="term" value="P:sodium ion transport"/>
    <property type="evidence" value="ECO:0007669"/>
    <property type="project" value="UniProtKB-KW"/>
</dbReference>
<evidence type="ECO:0000256" key="8">
    <source>
        <dbReference type="ARBA" id="ARBA00023136"/>
    </source>
</evidence>
<feature type="transmembrane region" description="Helical" evidence="11">
    <location>
        <begin position="157"/>
        <end position="174"/>
    </location>
</feature>
<keyword evidence="7" id="KW-0406">Ion transport</keyword>
<accession>A0ABD3QNA5</accession>
<dbReference type="GO" id="GO:0005886">
    <property type="term" value="C:plasma membrane"/>
    <property type="evidence" value="ECO:0007669"/>
    <property type="project" value="UniProtKB-SubCell"/>
</dbReference>
<protein>
    <recommendedName>
        <fullName evidence="12">Cation/H+ exchanger transmembrane domain-containing protein</fullName>
    </recommendedName>
</protein>
<evidence type="ECO:0000256" key="3">
    <source>
        <dbReference type="ARBA" id="ARBA00022475"/>
    </source>
</evidence>
<feature type="transmembrane region" description="Helical" evidence="11">
    <location>
        <begin position="228"/>
        <end position="248"/>
    </location>
</feature>
<evidence type="ECO:0000256" key="7">
    <source>
        <dbReference type="ARBA" id="ARBA00023065"/>
    </source>
</evidence>
<reference evidence="13 14" key="1">
    <citation type="journal article" date="2020" name="G3 (Bethesda)">
        <title>Improved Reference Genome for Cyclotella cryptica CCMP332, a Model for Cell Wall Morphogenesis, Salinity Adaptation, and Lipid Production in Diatoms (Bacillariophyta).</title>
        <authorList>
            <person name="Roberts W.R."/>
            <person name="Downey K.M."/>
            <person name="Ruck E.C."/>
            <person name="Traller J.C."/>
            <person name="Alverson A.J."/>
        </authorList>
    </citation>
    <scope>NUCLEOTIDE SEQUENCE [LARGE SCALE GENOMIC DNA]</scope>
    <source>
        <strain evidence="13 14">CCMP332</strain>
    </source>
</reference>
<evidence type="ECO:0000256" key="10">
    <source>
        <dbReference type="SAM" id="MobiDB-lite"/>
    </source>
</evidence>
<dbReference type="InterPro" id="IPR006153">
    <property type="entry name" value="Cation/H_exchanger_TM"/>
</dbReference>
<evidence type="ECO:0000256" key="6">
    <source>
        <dbReference type="ARBA" id="ARBA00023053"/>
    </source>
</evidence>
<keyword evidence="9" id="KW-0739">Sodium transport</keyword>
<gene>
    <name evidence="13" type="ORF">HJC23_013154</name>
</gene>